<dbReference type="EMBL" id="PYGD01000006">
    <property type="protein sequence ID" value="PSK91158.1"/>
    <property type="molecule type" value="Genomic_DNA"/>
</dbReference>
<dbReference type="Proteomes" id="UP000240572">
    <property type="component" value="Unassembled WGS sequence"/>
</dbReference>
<gene>
    <name evidence="2" type="ORF">B0I18_106170</name>
</gene>
<dbReference type="Pfam" id="PF05368">
    <property type="entry name" value="NmrA"/>
    <property type="match status" value="1"/>
</dbReference>
<dbReference type="InterPro" id="IPR036291">
    <property type="entry name" value="NAD(P)-bd_dom_sf"/>
</dbReference>
<dbReference type="SUPFAM" id="SSF51735">
    <property type="entry name" value="NAD(P)-binding Rossmann-fold domains"/>
    <property type="match status" value="1"/>
</dbReference>
<evidence type="ECO:0000259" key="1">
    <source>
        <dbReference type="Pfam" id="PF05368"/>
    </source>
</evidence>
<keyword evidence="3" id="KW-1185">Reference proteome</keyword>
<dbReference type="PANTHER" id="PTHR43162:SF1">
    <property type="entry name" value="PRESTALK A DIFFERENTIATION PROTEIN A"/>
    <property type="match status" value="1"/>
</dbReference>
<name>A0A2P8D1R3_9BACT</name>
<dbReference type="Gene3D" id="3.90.25.10">
    <property type="entry name" value="UDP-galactose 4-epimerase, domain 1"/>
    <property type="match status" value="1"/>
</dbReference>
<dbReference type="Gene3D" id="3.40.50.720">
    <property type="entry name" value="NAD(P)-binding Rossmann-like Domain"/>
    <property type="match status" value="1"/>
</dbReference>
<organism evidence="2 3">
    <name type="scientific">Taibaiella chishuiensis</name>
    <dbReference type="NCBI Taxonomy" id="1434707"/>
    <lineage>
        <taxon>Bacteria</taxon>
        <taxon>Pseudomonadati</taxon>
        <taxon>Bacteroidota</taxon>
        <taxon>Chitinophagia</taxon>
        <taxon>Chitinophagales</taxon>
        <taxon>Chitinophagaceae</taxon>
        <taxon>Taibaiella</taxon>
    </lineage>
</organism>
<accession>A0A2P8D1R3</accession>
<dbReference type="RefSeq" id="WP_106523758.1">
    <property type="nucleotide sequence ID" value="NZ_PYGD01000006.1"/>
</dbReference>
<dbReference type="InterPro" id="IPR051604">
    <property type="entry name" value="Ergot_Alk_Oxidoreductase"/>
</dbReference>
<dbReference type="OrthoDB" id="2149806at2"/>
<comment type="caution">
    <text evidence="2">The sequence shown here is derived from an EMBL/GenBank/DDBJ whole genome shotgun (WGS) entry which is preliminary data.</text>
</comment>
<dbReference type="AlphaFoldDB" id="A0A2P8D1R3"/>
<evidence type="ECO:0000313" key="3">
    <source>
        <dbReference type="Proteomes" id="UP000240572"/>
    </source>
</evidence>
<reference evidence="2 3" key="1">
    <citation type="submission" date="2018-03" db="EMBL/GenBank/DDBJ databases">
        <title>Genomic Encyclopedia of Type Strains, Phase III (KMG-III): the genomes of soil and plant-associated and newly described type strains.</title>
        <authorList>
            <person name="Whitman W."/>
        </authorList>
    </citation>
    <scope>NUCLEOTIDE SEQUENCE [LARGE SCALE GENOMIC DNA]</scope>
    <source>
        <strain evidence="2 3">CGMCC 1.12700</strain>
    </source>
</reference>
<dbReference type="InterPro" id="IPR008030">
    <property type="entry name" value="NmrA-like"/>
</dbReference>
<dbReference type="PANTHER" id="PTHR43162">
    <property type="match status" value="1"/>
</dbReference>
<proteinExistence type="predicted"/>
<sequence length="294" mass="31749">MKIVLTGSLGHIGRPLTQQLAAKGHRVTVISSRQEKREEIEALGALAAIGSLTDSHFVTTAFAGADAVYCMIPPDFGQADQVAYYQSLGRIYAQAIQQAGVKRVVHLSSYGAHLPSGTGFISGSYAVEQELNAIPGIELTHIRPTFFYYNLLHFIPMIRTAGFIGAVYGGSDRLTMVDPEDIASAIAEAMQTPERTERVRYVASDDRTCNEVAAVLGQAIGMPELEWQTLTPEQVLAGLIAHGMPQNAAENLVELGLALHTGKLREDYDQQVAVTGSISLDAYAPVFARAFRSK</sequence>
<protein>
    <submittedName>
        <fullName evidence="2">Uncharacterized protein YbjT (DUF2867 family)</fullName>
    </submittedName>
</protein>
<evidence type="ECO:0000313" key="2">
    <source>
        <dbReference type="EMBL" id="PSK91158.1"/>
    </source>
</evidence>
<feature type="domain" description="NmrA-like" evidence="1">
    <location>
        <begin position="2"/>
        <end position="260"/>
    </location>
</feature>